<proteinExistence type="inferred from homology"/>
<dbReference type="Pfam" id="PF04464">
    <property type="entry name" value="Glyphos_transf"/>
    <property type="match status" value="1"/>
</dbReference>
<evidence type="ECO:0000259" key="2">
    <source>
        <dbReference type="Pfam" id="PF00535"/>
    </source>
</evidence>
<dbReference type="SUPFAM" id="SSF53756">
    <property type="entry name" value="UDP-Glycosyltransferase/glycogen phosphorylase"/>
    <property type="match status" value="1"/>
</dbReference>
<organism evidence="3 4">
    <name type="scientific">Cellulophaga tyrosinoxydans</name>
    <dbReference type="NCBI Taxonomy" id="504486"/>
    <lineage>
        <taxon>Bacteria</taxon>
        <taxon>Pseudomonadati</taxon>
        <taxon>Bacteroidota</taxon>
        <taxon>Flavobacteriia</taxon>
        <taxon>Flavobacteriales</taxon>
        <taxon>Flavobacteriaceae</taxon>
        <taxon>Cellulophaga</taxon>
    </lineage>
</organism>
<dbReference type="InterPro" id="IPR001173">
    <property type="entry name" value="Glyco_trans_2-like"/>
</dbReference>
<dbReference type="PANTHER" id="PTHR43630">
    <property type="entry name" value="POLY-BETA-1,6-N-ACETYL-D-GLUCOSAMINE SYNTHASE"/>
    <property type="match status" value="1"/>
</dbReference>
<dbReference type="PANTHER" id="PTHR43630:SF2">
    <property type="entry name" value="GLYCOSYLTRANSFERASE"/>
    <property type="match status" value="1"/>
</dbReference>
<accession>A0A1W2CSV7</accession>
<keyword evidence="4" id="KW-1185">Reference proteome</keyword>
<dbReference type="InterPro" id="IPR043148">
    <property type="entry name" value="TagF_C"/>
</dbReference>
<evidence type="ECO:0000313" key="4">
    <source>
        <dbReference type="Proteomes" id="UP000192360"/>
    </source>
</evidence>
<comment type="similarity">
    <text evidence="1">Belongs to the glycosyltransferase 2 family. WaaE/KdtX subfamily.</text>
</comment>
<dbReference type="Gene3D" id="3.90.550.10">
    <property type="entry name" value="Spore Coat Polysaccharide Biosynthesis Protein SpsA, Chain A"/>
    <property type="match status" value="1"/>
</dbReference>
<dbReference type="OrthoDB" id="1522454at2"/>
<dbReference type="Pfam" id="PF00535">
    <property type="entry name" value="Glycos_transf_2"/>
    <property type="match status" value="1"/>
</dbReference>
<name>A0A1W2CSV7_9FLAO</name>
<keyword evidence="3" id="KW-0808">Transferase</keyword>
<feature type="domain" description="Glycosyltransferase 2-like" evidence="2">
    <location>
        <begin position="359"/>
        <end position="478"/>
    </location>
</feature>
<dbReference type="AlphaFoldDB" id="A0A1W2CSV7"/>
<dbReference type="InterPro" id="IPR007554">
    <property type="entry name" value="Glycerophosphate_synth"/>
</dbReference>
<dbReference type="SUPFAM" id="SSF53448">
    <property type="entry name" value="Nucleotide-diphospho-sugar transferases"/>
    <property type="match status" value="1"/>
</dbReference>
<dbReference type="Gene3D" id="3.40.50.12580">
    <property type="match status" value="1"/>
</dbReference>
<evidence type="ECO:0000313" key="3">
    <source>
        <dbReference type="EMBL" id="SMC88026.1"/>
    </source>
</evidence>
<dbReference type="GO" id="GO:0047355">
    <property type="term" value="F:CDP-glycerol glycerophosphotransferase activity"/>
    <property type="evidence" value="ECO:0007669"/>
    <property type="project" value="InterPro"/>
</dbReference>
<dbReference type="STRING" id="504486.SAMN05660703_3205"/>
<dbReference type="CDD" id="cd02511">
    <property type="entry name" value="Beta4Glucosyltransferase"/>
    <property type="match status" value="1"/>
</dbReference>
<dbReference type="EMBL" id="FWXO01000008">
    <property type="protein sequence ID" value="SMC88026.1"/>
    <property type="molecule type" value="Genomic_DNA"/>
</dbReference>
<gene>
    <name evidence="3" type="ORF">SAMN05660703_3205</name>
</gene>
<dbReference type="Proteomes" id="UP000192360">
    <property type="component" value="Unassembled WGS sequence"/>
</dbReference>
<evidence type="ECO:0000256" key="1">
    <source>
        <dbReference type="ARBA" id="ARBA00038494"/>
    </source>
</evidence>
<dbReference type="RefSeq" id="WP_084063168.1">
    <property type="nucleotide sequence ID" value="NZ_FWXO01000008.1"/>
</dbReference>
<sequence length="608" mass="71336">MKAILFCQNAYAFGILTPIRDVLQKENHEILWFITPKLLDAYPFKKENFTTSILDLQLFESDAIFAPGNEVPYYLRGVKVQIFHGLAGEKKGHFRIRHYFDLYLTQGPYFTEKFLEFKTKYQNFEVIETGWPKLDIYRSPEHQYQQEKIALLKEFSANKIILYAPTFSPSLTSAPFLLEEIKRLAANKEFLILFKFHDLMDPKWIEAYKNLAQEISNALFIEDRNIIKYLLLSDLMISDTSSVIYEFLLLDKPVISFNNISKNIQWLDSKEYEGLSEKVKNTFKNDTFEGKRKELSQQYHPYNDGNSAERMVQAVEKYITKNGVPNARNLSFLRKRKIHSIFGKPIVDVFKGPKINKISALLITYNEEEHINGVLENLQFADEIIVVDSFSTDKTINKLKEFPNVKLIQRPFKNFTDQKSFALEQATNNWILFIDADERLTDALKNEVLKTVNSKEITAAAYYFLRTFMFQKKKMRFSGTQSDKNYRLFQKSKCKFDTSKTVHETLLVDGQSLVLKNKLIHYSYNNYEEFKGKRLKYTIMQAKELLAKNKKPNAFHFIIKPAFRFFKHYVIGLGFLDGKKGLILSYLMALGIHNRYKELQRLRQEKVD</sequence>
<protein>
    <submittedName>
        <fullName evidence="3">CDP-glycerol glycerophosphotransferase, TagB/SpsB family</fullName>
    </submittedName>
</protein>
<dbReference type="GO" id="GO:0016020">
    <property type="term" value="C:membrane"/>
    <property type="evidence" value="ECO:0007669"/>
    <property type="project" value="InterPro"/>
</dbReference>
<reference evidence="3 4" key="1">
    <citation type="submission" date="2017-04" db="EMBL/GenBank/DDBJ databases">
        <authorList>
            <person name="Afonso C.L."/>
            <person name="Miller P.J."/>
            <person name="Scott M.A."/>
            <person name="Spackman E."/>
            <person name="Goraichik I."/>
            <person name="Dimitrov K.M."/>
            <person name="Suarez D.L."/>
            <person name="Swayne D.E."/>
        </authorList>
    </citation>
    <scope>NUCLEOTIDE SEQUENCE [LARGE SCALE GENOMIC DNA]</scope>
    <source>
        <strain evidence="3 4">DSM 21164</strain>
    </source>
</reference>
<dbReference type="InterPro" id="IPR029044">
    <property type="entry name" value="Nucleotide-diphossugar_trans"/>
</dbReference>